<name>A0A7R9LDA2_9ACAR</name>
<evidence type="ECO:0000259" key="1">
    <source>
        <dbReference type="Pfam" id="PF22600"/>
    </source>
</evidence>
<dbReference type="OrthoDB" id="434989at2759"/>
<dbReference type="SUPFAM" id="SSF81301">
    <property type="entry name" value="Nucleotidyltransferase"/>
    <property type="match status" value="1"/>
</dbReference>
<protein>
    <recommendedName>
        <fullName evidence="1">Poly(A) RNA polymerase mitochondrial-like central palm domain-containing protein</fullName>
    </recommendedName>
</protein>
<dbReference type="Gene3D" id="1.10.1410.10">
    <property type="match status" value="1"/>
</dbReference>
<keyword evidence="3" id="KW-1185">Reference proteome</keyword>
<dbReference type="AlphaFoldDB" id="A0A7R9LDA2"/>
<dbReference type="EMBL" id="OC915268">
    <property type="protein sequence ID" value="CAD7639567.1"/>
    <property type="molecule type" value="Genomic_DNA"/>
</dbReference>
<dbReference type="GO" id="GO:1990817">
    <property type="term" value="F:poly(A) RNA polymerase activity"/>
    <property type="evidence" value="ECO:0007669"/>
    <property type="project" value="TreeGrafter"/>
</dbReference>
<reference evidence="2" key="1">
    <citation type="submission" date="2020-11" db="EMBL/GenBank/DDBJ databases">
        <authorList>
            <person name="Tran Van P."/>
        </authorList>
    </citation>
    <scope>NUCLEOTIDE SEQUENCE</scope>
</reference>
<dbReference type="GO" id="GO:0031123">
    <property type="term" value="P:RNA 3'-end processing"/>
    <property type="evidence" value="ECO:0007669"/>
    <property type="project" value="TreeGrafter"/>
</dbReference>
<dbReference type="Pfam" id="PF22600">
    <property type="entry name" value="MTPAP-like_central"/>
    <property type="match status" value="1"/>
</dbReference>
<gene>
    <name evidence="2" type="ORF">ONB1V03_LOCUS2058</name>
</gene>
<evidence type="ECO:0000313" key="3">
    <source>
        <dbReference type="Proteomes" id="UP000728032"/>
    </source>
</evidence>
<dbReference type="PANTHER" id="PTHR12271">
    <property type="entry name" value="POLY A POLYMERASE CID PAP -RELATED"/>
    <property type="match status" value="1"/>
</dbReference>
<proteinExistence type="predicted"/>
<dbReference type="Gene3D" id="3.30.460.10">
    <property type="entry name" value="Beta Polymerase, domain 2"/>
    <property type="match status" value="1"/>
</dbReference>
<dbReference type="PANTHER" id="PTHR12271:SF133">
    <property type="entry name" value="POLY(A) RNA POLYMERASE, MITOCHONDRIAL"/>
    <property type="match status" value="1"/>
</dbReference>
<evidence type="ECO:0000313" key="2">
    <source>
        <dbReference type="EMBL" id="CAD7639567.1"/>
    </source>
</evidence>
<dbReference type="InterPro" id="IPR054708">
    <property type="entry name" value="MTPAP-like_central"/>
</dbReference>
<dbReference type="CDD" id="cd05402">
    <property type="entry name" value="NT_PAP_TUTase"/>
    <property type="match status" value="1"/>
</dbReference>
<organism evidence="2">
    <name type="scientific">Oppiella nova</name>
    <dbReference type="NCBI Taxonomy" id="334625"/>
    <lineage>
        <taxon>Eukaryota</taxon>
        <taxon>Metazoa</taxon>
        <taxon>Ecdysozoa</taxon>
        <taxon>Arthropoda</taxon>
        <taxon>Chelicerata</taxon>
        <taxon>Arachnida</taxon>
        <taxon>Acari</taxon>
        <taxon>Acariformes</taxon>
        <taxon>Sarcoptiformes</taxon>
        <taxon>Oribatida</taxon>
        <taxon>Brachypylina</taxon>
        <taxon>Oppioidea</taxon>
        <taxon>Oppiidae</taxon>
        <taxon>Oppiella</taxon>
    </lineage>
</organism>
<accession>A0A7R9LDA2</accession>
<dbReference type="EMBL" id="CAJPVJ010000443">
    <property type="protein sequence ID" value="CAG2162465.1"/>
    <property type="molecule type" value="Genomic_DNA"/>
</dbReference>
<sequence>MLRSMVTLNANLNCKCVSMPKNVWPMSANWCQYSTQLSPQLVPNEKFNAFVAQMNAEKRMANRYLLIEDKCNSLAKLNAHNLSQLLDTRVNHIHRWSFNQNSCALVELNEDNYYLRRDIRRNFGCDDSRRSQLTVKTNGLKFITLKTCPRLSPNKTNSGNNDVIREMTTRRRDASYLNTNYLRQIMKTNEELLSYLVYGKHFDVLDLKLRFYIISQLEQYICHTFFKNHQILPFGSSIAGLGTPNSDLDLVLVPNKLSEDQLSREGDRQRLTTNLNLIADLLQHSVPYYSHFSRILKARIPIIKFGFELAPIDIDLSIEISPHSVHSGVYMSAYLNHCILLHPCVRDLILLLRVWAKQHKLLKPKNWSTHIVYNGFTSFQLTALVIYFLQKQEIVPPMRQFLSHTSDRFILSRRDVSTLELLSEFLEFVLSLRCEWEAISILDGTTFPNPEPHLPIWMQNPFQTELNMCRNITPVKFDKFLEITHLSSEIMKTKAFNLVDIFDKDLHMNSYANGSKTSRIDVENLFID</sequence>
<dbReference type="InterPro" id="IPR043519">
    <property type="entry name" value="NT_sf"/>
</dbReference>
<feature type="domain" description="Poly(A) RNA polymerase mitochondrial-like central palm" evidence="1">
    <location>
        <begin position="206"/>
        <end position="319"/>
    </location>
</feature>
<dbReference type="Proteomes" id="UP000728032">
    <property type="component" value="Unassembled WGS sequence"/>
</dbReference>
<dbReference type="SUPFAM" id="SSF81631">
    <property type="entry name" value="PAP/OAS1 substrate-binding domain"/>
    <property type="match status" value="1"/>
</dbReference>